<dbReference type="Pfam" id="PF13830">
    <property type="entry name" value="DUF4192"/>
    <property type="match status" value="1"/>
</dbReference>
<protein>
    <submittedName>
        <fullName evidence="1">DUF4192 domain-containing protein</fullName>
    </submittedName>
</protein>
<dbReference type="EMBL" id="JAGPXE010000021">
    <property type="protein sequence ID" value="MBQ0928591.1"/>
    <property type="molecule type" value="Genomic_DNA"/>
</dbReference>
<comment type="caution">
    <text evidence="1">The sequence shown here is derived from an EMBL/GenBank/DDBJ whole genome shotgun (WGS) entry which is preliminary data.</text>
</comment>
<proteinExistence type="predicted"/>
<evidence type="ECO:0000313" key="1">
    <source>
        <dbReference type="EMBL" id="MBQ0928591.1"/>
    </source>
</evidence>
<name>A0ABS5DQM2_9PSEU</name>
<dbReference type="InterPro" id="IPR025447">
    <property type="entry name" value="DUF4192"/>
</dbReference>
<dbReference type="RefSeq" id="WP_210973598.1">
    <property type="nucleotide sequence ID" value="NZ_JAGPXE010000021.1"/>
</dbReference>
<accession>A0ABS5DQM2</accession>
<gene>
    <name evidence="1" type="ORF">KBO27_32000</name>
</gene>
<reference evidence="1 2" key="1">
    <citation type="submission" date="2021-04" db="EMBL/GenBank/DDBJ databases">
        <title>Whole-genome sequencing of Saccharopolyspora endophytica KCTC 19397.</title>
        <authorList>
            <person name="Ay H."/>
            <person name="Saygin H."/>
            <person name="Sahin N."/>
        </authorList>
    </citation>
    <scope>NUCLEOTIDE SEQUENCE [LARGE SCALE GENOMIC DNA]</scope>
    <source>
        <strain evidence="1 2">KCTC 19397</strain>
    </source>
</reference>
<keyword evidence="2" id="KW-1185">Reference proteome</keyword>
<organism evidence="1 2">
    <name type="scientific">Saccharopolyspora endophytica</name>
    <dbReference type="NCBI Taxonomy" id="543886"/>
    <lineage>
        <taxon>Bacteria</taxon>
        <taxon>Bacillati</taxon>
        <taxon>Actinomycetota</taxon>
        <taxon>Actinomycetes</taxon>
        <taxon>Pseudonocardiales</taxon>
        <taxon>Pseudonocardiaceae</taxon>
        <taxon>Saccharopolyspora</taxon>
    </lineage>
</organism>
<sequence>MNHPISVPLNTIDDVLPALPHMLGFYPTDSLVIVTMHDHPSGQTRLGATVRLDLPTTQEYTEFVSFLANVHGPFQRLRPDGLMLFVITDSAPDEGQRLPHHRLVDQLNDALPAVGFPVRTALWTPALRHGAEWFSYLDPTLRGTVGDPQASVLGAELTARGSVLFSSREDICALISPERDGATAAEWAVKLDGLGLDDTHTDAVDERVEAITEAIAGIAGDAYPDEDSLVRILHWISDRRVRDALLPTALGEHADAAENLWITLVRKAPAPEIADVATLLAVSTYVRGEGALAHIAINRALEADPEHTLADLIRHALDSGIPPSEFAQFLQHYTDTTN</sequence>
<evidence type="ECO:0000313" key="2">
    <source>
        <dbReference type="Proteomes" id="UP000674084"/>
    </source>
</evidence>
<dbReference type="Proteomes" id="UP000674084">
    <property type="component" value="Unassembled WGS sequence"/>
</dbReference>